<dbReference type="AlphaFoldDB" id="A0A5E4PFQ3"/>
<organism evidence="1 2">
    <name type="scientific">Aquicella siphonis</name>
    <dbReference type="NCBI Taxonomy" id="254247"/>
    <lineage>
        <taxon>Bacteria</taxon>
        <taxon>Pseudomonadati</taxon>
        <taxon>Pseudomonadota</taxon>
        <taxon>Gammaproteobacteria</taxon>
        <taxon>Legionellales</taxon>
        <taxon>Coxiellaceae</taxon>
        <taxon>Aquicella</taxon>
    </lineage>
</organism>
<sequence length="319" mass="36829">MFTAFRTPITTIEKVQLNTTPYKYQKLEQLKQKLLSLEQSGDLSEENLISLLNYCDSILDDSQFTYIQIGFFGLRTSRCENVTRELYSFVKHNMIGIFLDKLRASCDSQSLESKINKTQFTELSECIKSRNYTLAQKIFNLITASVVICGQFPDQCLKSIKSWLERKLSLQIELIPDRKVYAPVRWPSLEIRSSQTVYDLNGIRELMMKCGDNEVMSFTYAIDLHGNVVFSIGANTSYHINLCGGEKVCGAGEVFLKKSSQGICVELINNKSGLYLPRTEFMRPLKYWFARHEFIIDHACLHDERDHLIQGFQELRMMK</sequence>
<reference evidence="1 2" key="1">
    <citation type="submission" date="2019-08" db="EMBL/GenBank/DDBJ databases">
        <authorList>
            <person name="Guy L."/>
        </authorList>
    </citation>
    <scope>NUCLEOTIDE SEQUENCE [LARGE SCALE GENOMIC DNA]</scope>
    <source>
        <strain evidence="1 2">SGT-108</strain>
    </source>
</reference>
<proteinExistence type="predicted"/>
<dbReference type="EMBL" id="LR699119">
    <property type="protein sequence ID" value="VVC75820.1"/>
    <property type="molecule type" value="Genomic_DNA"/>
</dbReference>
<name>A0A5E4PFQ3_9COXI</name>
<accession>A0A5E4PFQ3</accession>
<evidence type="ECO:0000313" key="2">
    <source>
        <dbReference type="Proteomes" id="UP000324194"/>
    </source>
</evidence>
<gene>
    <name evidence="1" type="ORF">AQUSIP_11170</name>
</gene>
<protein>
    <submittedName>
        <fullName evidence="1">Uncharacterized protein</fullName>
    </submittedName>
</protein>
<keyword evidence="2" id="KW-1185">Reference proteome</keyword>
<evidence type="ECO:0000313" key="1">
    <source>
        <dbReference type="EMBL" id="VVC75820.1"/>
    </source>
</evidence>
<dbReference type="KEGG" id="asip:AQUSIP_11170"/>
<dbReference type="RefSeq" id="WP_148339095.1">
    <property type="nucleotide sequence ID" value="NZ_LR699119.1"/>
</dbReference>
<dbReference type="Proteomes" id="UP000324194">
    <property type="component" value="Chromosome 1"/>
</dbReference>